<gene>
    <name evidence="1" type="ORF">LR48_Vigan09g172400</name>
</gene>
<sequence>MTAKLTLKTQFPFRSLDLEGCFSHSFHMAGEGQALWDRIQPEPIRNITHPNVFDGAATHTYHPQIVKNNTSQITTFSFNSFSTQQNIKHVGIIKKTRGWGWN</sequence>
<proteinExistence type="predicted"/>
<dbReference type="Proteomes" id="UP000053144">
    <property type="component" value="Chromosome 9"/>
</dbReference>
<evidence type="ECO:0000313" key="1">
    <source>
        <dbReference type="EMBL" id="KOM53065.1"/>
    </source>
</evidence>
<organism evidence="1 2">
    <name type="scientific">Phaseolus angularis</name>
    <name type="common">Azuki bean</name>
    <name type="synonym">Vigna angularis</name>
    <dbReference type="NCBI Taxonomy" id="3914"/>
    <lineage>
        <taxon>Eukaryota</taxon>
        <taxon>Viridiplantae</taxon>
        <taxon>Streptophyta</taxon>
        <taxon>Embryophyta</taxon>
        <taxon>Tracheophyta</taxon>
        <taxon>Spermatophyta</taxon>
        <taxon>Magnoliopsida</taxon>
        <taxon>eudicotyledons</taxon>
        <taxon>Gunneridae</taxon>
        <taxon>Pentapetalae</taxon>
        <taxon>rosids</taxon>
        <taxon>fabids</taxon>
        <taxon>Fabales</taxon>
        <taxon>Fabaceae</taxon>
        <taxon>Papilionoideae</taxon>
        <taxon>50 kb inversion clade</taxon>
        <taxon>NPAAA clade</taxon>
        <taxon>indigoferoid/millettioid clade</taxon>
        <taxon>Phaseoleae</taxon>
        <taxon>Vigna</taxon>
    </lineage>
</organism>
<name>A0A0L9VDD6_PHAAN</name>
<dbReference type="Gramene" id="KOM53065">
    <property type="protein sequence ID" value="KOM53065"/>
    <property type="gene ID" value="LR48_Vigan09g172400"/>
</dbReference>
<reference evidence="2" key="1">
    <citation type="journal article" date="2015" name="Proc. Natl. Acad. Sci. U.S.A.">
        <title>Genome sequencing of adzuki bean (Vigna angularis) provides insight into high starch and low fat accumulation and domestication.</title>
        <authorList>
            <person name="Yang K."/>
            <person name="Tian Z."/>
            <person name="Chen C."/>
            <person name="Luo L."/>
            <person name="Zhao B."/>
            <person name="Wang Z."/>
            <person name="Yu L."/>
            <person name="Li Y."/>
            <person name="Sun Y."/>
            <person name="Li W."/>
            <person name="Chen Y."/>
            <person name="Li Y."/>
            <person name="Zhang Y."/>
            <person name="Ai D."/>
            <person name="Zhao J."/>
            <person name="Shang C."/>
            <person name="Ma Y."/>
            <person name="Wu B."/>
            <person name="Wang M."/>
            <person name="Gao L."/>
            <person name="Sun D."/>
            <person name="Zhang P."/>
            <person name="Guo F."/>
            <person name="Wang W."/>
            <person name="Li Y."/>
            <person name="Wang J."/>
            <person name="Varshney R.K."/>
            <person name="Wang J."/>
            <person name="Ling H.Q."/>
            <person name="Wan P."/>
        </authorList>
    </citation>
    <scope>NUCLEOTIDE SEQUENCE</scope>
    <source>
        <strain evidence="2">cv. Jingnong 6</strain>
    </source>
</reference>
<dbReference type="EMBL" id="CM003379">
    <property type="protein sequence ID" value="KOM53065.1"/>
    <property type="molecule type" value="Genomic_DNA"/>
</dbReference>
<evidence type="ECO:0000313" key="2">
    <source>
        <dbReference type="Proteomes" id="UP000053144"/>
    </source>
</evidence>
<protein>
    <submittedName>
        <fullName evidence="1">Uncharacterized protein</fullName>
    </submittedName>
</protein>
<dbReference type="AlphaFoldDB" id="A0A0L9VDD6"/>
<accession>A0A0L9VDD6</accession>